<accession>A0A239BWG4</accession>
<evidence type="ECO:0000313" key="9">
    <source>
        <dbReference type="Proteomes" id="UP000198304"/>
    </source>
</evidence>
<dbReference type="Gene3D" id="3.50.50.60">
    <property type="entry name" value="FAD/NAD(P)-binding domain"/>
    <property type="match status" value="1"/>
</dbReference>
<dbReference type="NCBIfam" id="TIGR01813">
    <property type="entry name" value="flavo_cyto_c"/>
    <property type="match status" value="1"/>
</dbReference>
<keyword evidence="3 5" id="KW-0274">FAD</keyword>
<proteinExistence type="inferred from homology"/>
<dbReference type="OrthoDB" id="9806724at2"/>
<dbReference type="Pfam" id="PF00890">
    <property type="entry name" value="FAD_binding_2"/>
    <property type="match status" value="1"/>
</dbReference>
<dbReference type="SUPFAM" id="SSF51905">
    <property type="entry name" value="FAD/NAD(P)-binding domain"/>
    <property type="match status" value="1"/>
</dbReference>
<evidence type="ECO:0000256" key="2">
    <source>
        <dbReference type="ARBA" id="ARBA00022630"/>
    </source>
</evidence>
<dbReference type="Proteomes" id="UP000198304">
    <property type="component" value="Unassembled WGS sequence"/>
</dbReference>
<dbReference type="PANTHER" id="PTHR43400:SF7">
    <property type="entry name" value="FAD-DEPENDENT OXIDOREDUCTASE 2 FAD BINDING DOMAIN-CONTAINING PROTEIN"/>
    <property type="match status" value="1"/>
</dbReference>
<keyword evidence="9" id="KW-1185">Reference proteome</keyword>
<keyword evidence="6" id="KW-0175">Coiled coil</keyword>
<evidence type="ECO:0000256" key="3">
    <source>
        <dbReference type="ARBA" id="ARBA00022827"/>
    </source>
</evidence>
<evidence type="ECO:0000313" key="8">
    <source>
        <dbReference type="EMBL" id="SNS11394.1"/>
    </source>
</evidence>
<dbReference type="GO" id="GO:0033765">
    <property type="term" value="F:steroid dehydrogenase activity, acting on the CH-CH group of donors"/>
    <property type="evidence" value="ECO:0007669"/>
    <property type="project" value="UniProtKB-ARBA"/>
</dbReference>
<organism evidence="8 9">
    <name type="scientific">Anaerovirgula multivorans</name>
    <dbReference type="NCBI Taxonomy" id="312168"/>
    <lineage>
        <taxon>Bacteria</taxon>
        <taxon>Bacillati</taxon>
        <taxon>Bacillota</taxon>
        <taxon>Clostridia</taxon>
        <taxon>Peptostreptococcales</taxon>
        <taxon>Natronincolaceae</taxon>
        <taxon>Anaerovirgula</taxon>
    </lineage>
</organism>
<dbReference type="InterPro" id="IPR036188">
    <property type="entry name" value="FAD/NAD-bd_sf"/>
</dbReference>
<name>A0A239BWG4_9FIRM</name>
<dbReference type="PROSITE" id="PS51257">
    <property type="entry name" value="PROKAR_LIPOPROTEIN"/>
    <property type="match status" value="1"/>
</dbReference>
<reference evidence="8 9" key="1">
    <citation type="submission" date="2017-06" db="EMBL/GenBank/DDBJ databases">
        <authorList>
            <person name="Kim H.J."/>
            <person name="Triplett B.A."/>
        </authorList>
    </citation>
    <scope>NUCLEOTIDE SEQUENCE [LARGE SCALE GENOMIC DNA]</scope>
    <source>
        <strain evidence="8 9">SCA</strain>
    </source>
</reference>
<dbReference type="PANTHER" id="PTHR43400">
    <property type="entry name" value="FUMARATE REDUCTASE"/>
    <property type="match status" value="1"/>
</dbReference>
<evidence type="ECO:0000256" key="1">
    <source>
        <dbReference type="ARBA" id="ARBA00001974"/>
    </source>
</evidence>
<dbReference type="InterPro" id="IPR010960">
    <property type="entry name" value="Flavocytochrome_c"/>
</dbReference>
<gene>
    <name evidence="8" type="ORF">SAMN05446037_1004138</name>
</gene>
<dbReference type="AlphaFoldDB" id="A0A239BWG4"/>
<keyword evidence="2 5" id="KW-0285">Flavoprotein</keyword>
<dbReference type="InterPro" id="IPR050315">
    <property type="entry name" value="FAD-oxidoreductase_2"/>
</dbReference>
<evidence type="ECO:0000256" key="4">
    <source>
        <dbReference type="ARBA" id="ARBA00023002"/>
    </source>
</evidence>
<dbReference type="EMBL" id="FZOJ01000004">
    <property type="protein sequence ID" value="SNS11394.1"/>
    <property type="molecule type" value="Genomic_DNA"/>
</dbReference>
<keyword evidence="4 5" id="KW-0560">Oxidoreductase</keyword>
<feature type="coiled-coil region" evidence="6">
    <location>
        <begin position="351"/>
        <end position="378"/>
    </location>
</feature>
<comment type="cofactor">
    <cofactor evidence="1">
        <name>FAD</name>
        <dbReference type="ChEBI" id="CHEBI:57692"/>
    </cofactor>
</comment>
<dbReference type="FunFam" id="3.90.700.10:FF:000007">
    <property type="entry name" value="NADH-dependent fumarate reductase"/>
    <property type="match status" value="1"/>
</dbReference>
<sequence>MRKSIKFVTLILIFALTLTTFIGCSSQEANESVSESTGDKVVDVVVIGSGGAGLAAAIEARDAGKEVLIVEKMPMVGGNTLRATGGLNAAGTSSQAALGIEDSAESHYTDTMKGGYDKNDPALVEVLTSQAADAVEWLIGLGADLSDVGRMAGASQDRSHRPTGGAPVGAHLVQVLKASAEEKGVEILIETTALEILAEDGVVTGIIAKDKSDNEFTIEAEAVIVATGGFGANITMVTEYDVSLDGFGTTNHSGATGDGITMAVAVGADLVDMLEIQTHPTVVPSNGYMITEAVRGNGAILINRDGKRFVNELGTRDVVSEATLEQEGETSFLFFDEGIKESLSAIDGYIRQGLVTEADSLEALAEALEIDADNLIATVETYNGFVGENNDKDFGRDDMPRSLETAKYYAIEVGPAVHHTMGGLKINTKGQVLTEDGNPITGLYAAGEVTGGIHGGNRLGGNALTDLIVFGRLAGQSVATDL</sequence>
<comment type="similarity">
    <text evidence="5">Belongs to the FAD-dependent oxidoreductase 2 family. FRD/SDH subfamily.</text>
</comment>
<dbReference type="InterPro" id="IPR003953">
    <property type="entry name" value="FAD-dep_OxRdtase_2_FAD-bd"/>
</dbReference>
<feature type="domain" description="FAD-dependent oxidoreductase 2 FAD-binding" evidence="7">
    <location>
        <begin position="43"/>
        <end position="464"/>
    </location>
</feature>
<evidence type="ECO:0000256" key="5">
    <source>
        <dbReference type="RuleBase" id="RU366062"/>
    </source>
</evidence>
<dbReference type="SUPFAM" id="SSF56425">
    <property type="entry name" value="Succinate dehydrogenase/fumarate reductase flavoprotein, catalytic domain"/>
    <property type="match status" value="1"/>
</dbReference>
<protein>
    <submittedName>
        <fullName evidence="8">Fumarate reductase flavoprotein subunit</fullName>
    </submittedName>
</protein>
<evidence type="ECO:0000259" key="7">
    <source>
        <dbReference type="Pfam" id="PF00890"/>
    </source>
</evidence>
<evidence type="ECO:0000256" key="6">
    <source>
        <dbReference type="SAM" id="Coils"/>
    </source>
</evidence>
<dbReference type="GO" id="GO:0010181">
    <property type="term" value="F:FMN binding"/>
    <property type="evidence" value="ECO:0007669"/>
    <property type="project" value="InterPro"/>
</dbReference>
<dbReference type="InterPro" id="IPR027477">
    <property type="entry name" value="Succ_DH/fumarate_Rdtase_cat_sf"/>
</dbReference>
<dbReference type="RefSeq" id="WP_089281920.1">
    <property type="nucleotide sequence ID" value="NZ_FZOJ01000004.1"/>
</dbReference>
<dbReference type="Gene3D" id="3.90.700.10">
    <property type="entry name" value="Succinate dehydrogenase/fumarate reductase flavoprotein, catalytic domain"/>
    <property type="match status" value="1"/>
</dbReference>